<name>A0A1G9RZU3_9ACTO</name>
<reference evidence="1 2" key="1">
    <citation type="submission" date="2016-10" db="EMBL/GenBank/DDBJ databases">
        <authorList>
            <person name="de Groot N.N."/>
        </authorList>
    </citation>
    <scope>NUCLEOTIDE SEQUENCE [LARGE SCALE GENOMIC DNA]</scope>
    <source>
        <strain evidence="1 2">KPR-7B</strain>
    </source>
</reference>
<dbReference type="AlphaFoldDB" id="A0A1G9RZU3"/>
<protein>
    <recommendedName>
        <fullName evidence="3">DUF2993 domain-containing protein</fullName>
    </recommendedName>
</protein>
<dbReference type="EMBL" id="FNHU01000001">
    <property type="protein sequence ID" value="SDM28015.1"/>
    <property type="molecule type" value="Genomic_DNA"/>
</dbReference>
<evidence type="ECO:0000313" key="1">
    <source>
        <dbReference type="EMBL" id="SDM28015.1"/>
    </source>
</evidence>
<organism evidence="1 2">
    <name type="scientific">Actinomyces ruminicola</name>
    <dbReference type="NCBI Taxonomy" id="332524"/>
    <lineage>
        <taxon>Bacteria</taxon>
        <taxon>Bacillati</taxon>
        <taxon>Actinomycetota</taxon>
        <taxon>Actinomycetes</taxon>
        <taxon>Actinomycetales</taxon>
        <taxon>Actinomycetaceae</taxon>
        <taxon>Actinomyces</taxon>
    </lineage>
</organism>
<dbReference type="PROSITE" id="PS51318">
    <property type="entry name" value="TAT"/>
    <property type="match status" value="1"/>
</dbReference>
<dbReference type="OrthoDB" id="3258811at2"/>
<evidence type="ECO:0000313" key="2">
    <source>
        <dbReference type="Proteomes" id="UP000199671"/>
    </source>
</evidence>
<dbReference type="Proteomes" id="UP000199671">
    <property type="component" value="Unassembled WGS sequence"/>
</dbReference>
<dbReference type="InterPro" id="IPR006311">
    <property type="entry name" value="TAT_signal"/>
</dbReference>
<accession>A0A1G9RZU3</accession>
<gene>
    <name evidence="1" type="ORF">SAMN04487766_101200</name>
</gene>
<proteinExistence type="predicted"/>
<sequence length="300" mass="30129">MTDPDGAAPPRPPRRRWRRALAVLLVAAGLGAGGLVGAEQYARAQVDRTVRTALPGLSADAAITTDGVLLPQLLRHELKTLSIRAADLVLAADHDPDGAAGADGAGGAGSDRAAGAGLEALELTNVTVSLTGVGTRDPYQAGLVHAEATIGFNELERIIAAASPAAPDLTITPNTFGSATEPGRVTASATVLGADASVVFEPAVTEAGGLELTAVAVSVLGMDIDVDSSGPLESADDSAGADDAGSFSAAAALAFFGLEEPKLEIDPEVLPDGVKLSQVYIGRDGAHLTLSGTDVALADW</sequence>
<dbReference type="RefSeq" id="WP_092606973.1">
    <property type="nucleotide sequence ID" value="NZ_FNHU01000001.1"/>
</dbReference>
<evidence type="ECO:0008006" key="3">
    <source>
        <dbReference type="Google" id="ProtNLM"/>
    </source>
</evidence>